<dbReference type="InterPro" id="IPR043504">
    <property type="entry name" value="Peptidase_S1_PA_chymotrypsin"/>
</dbReference>
<dbReference type="InterPro" id="IPR001205">
    <property type="entry name" value="RNA-dir_pol_C"/>
</dbReference>
<evidence type="ECO:0000259" key="31">
    <source>
        <dbReference type="PROSITE" id="PS51874"/>
    </source>
</evidence>
<dbReference type="GO" id="GO:0003723">
    <property type="term" value="F:RNA binding"/>
    <property type="evidence" value="ECO:0007669"/>
    <property type="project" value="InterPro"/>
</dbReference>
<dbReference type="SUPFAM" id="SSF88633">
    <property type="entry name" value="Positive stranded ssRNA viruses"/>
    <property type="match status" value="2"/>
</dbReference>
<evidence type="ECO:0000256" key="8">
    <source>
        <dbReference type="ARBA" id="ARBA00022553"/>
    </source>
</evidence>
<keyword evidence="8" id="KW-0597">Phosphoprotein</keyword>
<feature type="domain" description="RdRp catalytic" evidence="29">
    <location>
        <begin position="2107"/>
        <end position="2241"/>
    </location>
</feature>
<evidence type="ECO:0000259" key="29">
    <source>
        <dbReference type="PROSITE" id="PS50507"/>
    </source>
</evidence>
<dbReference type="GO" id="GO:0005198">
    <property type="term" value="F:structural molecule activity"/>
    <property type="evidence" value="ECO:0007669"/>
    <property type="project" value="InterPro"/>
</dbReference>
<keyword evidence="4" id="KW-0813">Transport</keyword>
<dbReference type="Gene3D" id="2.40.10.10">
    <property type="entry name" value="Trypsin-like serine proteases"/>
    <property type="match status" value="1"/>
</dbReference>
<name>A0A9E8AAE4_9PICO</name>
<evidence type="ECO:0000256" key="14">
    <source>
        <dbReference type="ARBA" id="ARBA00022741"/>
    </source>
</evidence>
<keyword evidence="9" id="KW-0167">Capsid protein</keyword>
<protein>
    <recommendedName>
        <fullName evidence="3">Genome polyprotein</fullName>
    </recommendedName>
</protein>
<evidence type="ECO:0000256" key="6">
    <source>
        <dbReference type="ARBA" id="ARBA00022488"/>
    </source>
</evidence>
<evidence type="ECO:0000256" key="16">
    <source>
        <dbReference type="ARBA" id="ARBA00022804"/>
    </source>
</evidence>
<feature type="domain" description="SF3 helicase" evidence="30">
    <location>
        <begin position="1139"/>
        <end position="1308"/>
    </location>
</feature>
<evidence type="ECO:0000256" key="10">
    <source>
        <dbReference type="ARBA" id="ARBA00022581"/>
    </source>
</evidence>
<dbReference type="InterPro" id="IPR000605">
    <property type="entry name" value="Helicase_SF3_ssDNA/RNA_vir"/>
</dbReference>
<evidence type="ECO:0000256" key="13">
    <source>
        <dbReference type="ARBA" id="ARBA00022695"/>
    </source>
</evidence>
<evidence type="ECO:0000256" key="24">
    <source>
        <dbReference type="ARBA" id="ARBA00023065"/>
    </source>
</evidence>
<dbReference type="GO" id="GO:0005524">
    <property type="term" value="F:ATP binding"/>
    <property type="evidence" value="ECO:0007669"/>
    <property type="project" value="UniProtKB-KW"/>
</dbReference>
<keyword evidence="15" id="KW-0378">Hydrolase</keyword>
<dbReference type="InterPro" id="IPR009003">
    <property type="entry name" value="Peptidase_S1_PA"/>
</dbReference>
<keyword evidence="14" id="KW-0547">Nucleotide-binding</keyword>
<dbReference type="Pfam" id="PF00680">
    <property type="entry name" value="RdRP_1"/>
    <property type="match status" value="1"/>
</dbReference>
<evidence type="ECO:0000256" key="4">
    <source>
        <dbReference type="ARBA" id="ARBA00022448"/>
    </source>
</evidence>
<evidence type="ECO:0000256" key="15">
    <source>
        <dbReference type="ARBA" id="ARBA00022801"/>
    </source>
</evidence>
<dbReference type="InterPro" id="IPR043128">
    <property type="entry name" value="Rev_trsase/Diguanyl_cyclase"/>
</dbReference>
<keyword evidence="16" id="KW-1161">Viral attachment to host cell</keyword>
<keyword evidence="21" id="KW-1043">Host membrane</keyword>
<organism evidence="32">
    <name type="scientific">Beijing Picor tick virus 1</name>
    <dbReference type="NCBI Taxonomy" id="2972306"/>
    <lineage>
        <taxon>Viruses</taxon>
        <taxon>Riboviria</taxon>
        <taxon>Orthornavirae</taxon>
        <taxon>Pisuviricota</taxon>
        <taxon>Pisoniviricetes</taxon>
        <taxon>Picornavirales</taxon>
        <taxon>Picornaviridae</taxon>
    </lineage>
</organism>
<accession>A0A9E8AAE4</accession>
<keyword evidence="18" id="KW-0788">Thiol protease</keyword>
<dbReference type="GO" id="GO:0006508">
    <property type="term" value="P:proteolysis"/>
    <property type="evidence" value="ECO:0007669"/>
    <property type="project" value="UniProtKB-KW"/>
</dbReference>
<dbReference type="GO" id="GO:0019062">
    <property type="term" value="P:virion attachment to host cell"/>
    <property type="evidence" value="ECO:0007669"/>
    <property type="project" value="UniProtKB-KW"/>
</dbReference>
<keyword evidence="5" id="KW-0696">RNA-directed RNA polymerase</keyword>
<keyword evidence="12" id="KW-0808">Transferase</keyword>
<keyword evidence="17" id="KW-0347">Helicase</keyword>
<dbReference type="Pfam" id="PF12381">
    <property type="entry name" value="Peptidase_C3G"/>
    <property type="match status" value="1"/>
</dbReference>
<dbReference type="GO" id="GO:0006351">
    <property type="term" value="P:DNA-templated transcription"/>
    <property type="evidence" value="ECO:0007669"/>
    <property type="project" value="InterPro"/>
</dbReference>
<evidence type="ECO:0000256" key="2">
    <source>
        <dbReference type="ARBA" id="ARBA00004328"/>
    </source>
</evidence>
<evidence type="ECO:0000256" key="18">
    <source>
        <dbReference type="ARBA" id="ARBA00022807"/>
    </source>
</evidence>
<keyword evidence="23" id="KW-1182">Viral ion channel</keyword>
<evidence type="ECO:0000256" key="22">
    <source>
        <dbReference type="ARBA" id="ARBA00022953"/>
    </source>
</evidence>
<evidence type="ECO:0000256" key="26">
    <source>
        <dbReference type="ARBA" id="ARBA00023200"/>
    </source>
</evidence>
<dbReference type="InterPro" id="IPR007094">
    <property type="entry name" value="RNA-dir_pol_PSvirus"/>
</dbReference>
<dbReference type="GO" id="GO:0019028">
    <property type="term" value="C:viral capsid"/>
    <property type="evidence" value="ECO:0007669"/>
    <property type="project" value="UniProtKB-KW"/>
</dbReference>
<evidence type="ECO:0000256" key="28">
    <source>
        <dbReference type="ARBA" id="ARBA00023303"/>
    </source>
</evidence>
<dbReference type="InterPro" id="IPR043502">
    <property type="entry name" value="DNA/RNA_pol_sf"/>
</dbReference>
<evidence type="ECO:0000256" key="11">
    <source>
        <dbReference type="ARBA" id="ARBA00022670"/>
    </source>
</evidence>
<feature type="domain" description="Peptidase C3" evidence="31">
    <location>
        <begin position="1614"/>
        <end position="1824"/>
    </location>
</feature>
<dbReference type="InterPro" id="IPR024387">
    <property type="entry name" value="Pept_C3G_Picornavir"/>
</dbReference>
<dbReference type="InterPro" id="IPR033703">
    <property type="entry name" value="Rhv-like"/>
</dbReference>
<dbReference type="InterPro" id="IPR001676">
    <property type="entry name" value="Picornavirus_capsid"/>
</dbReference>
<evidence type="ECO:0000256" key="27">
    <source>
        <dbReference type="ARBA" id="ARBA00023296"/>
    </source>
</evidence>
<keyword evidence="6" id="KW-1036">Host cytoplasmic vesicle</keyword>
<reference evidence="32" key="1">
    <citation type="submission" date="2022-05" db="EMBL/GenBank/DDBJ databases">
        <authorList>
            <person name="Cao W."/>
            <person name="Jia N."/>
            <person name="Lam T.T.-Y."/>
            <person name="Ni X."/>
            <person name="Liu J."/>
        </authorList>
    </citation>
    <scope>NUCLEOTIDE SEQUENCE</scope>
    <source>
        <strain evidence="32">TIGMIC 1</strain>
    </source>
</reference>
<sequence>MQGLEGLLKGVTGNLINSGLGMADKFTGGLVTGAGDAICNLLGICDKPIDPVSAGPIINKTVAPLCHGAGLDRSIRLGLSPLSQTDTTPAVLGAIDSDFDITTLCKIPCLVGQPEWTTTINPGDKIFDMPVTPVYVSSTQISTDPTSRIANYSPTMLAYISRAFCLWRGTLKLKIQVIKTQFHSGRLALVYDPHGTHDVNLTNFNYNKSHNIIIMDIQEQQELTIELPYFAIKPWLRCDRFRSDANLVDASGIINPSYLDCDVAGVFRIYCLNGLVRPDNVTDKIQINVLMYAGDNFELSVPNPVSPLSVRTGSTSIQYPNLPRYAWCKTGSDTICNANGPIYNLYYIGERLFNVGQITPGAKWYESTVKIASYDSVSFVYSCEKIAYFMETATGPCADLINSFPTYAKQVLITEDISNMTENIQTGVNNIDDKTETLAYNTRHIYSTVNDLSRVSTQINNTTDKILSHMTEQGLENYTTTRDNDGTTVTITDGNNKSTVAPYTVSENGMNLQTLLRRYYPLWVSGDIFNTNDFTIISIPVSPSFAPDDTTSTVVSGIDRRYDVHNLAWFARLYTFSRGSMRYKIAVNTQNADIYVWHNPIDTKTFRVSSGFNFEHLTEQMSFATDLAITQVQQGLEVEVPFYSTFNQLLHSHVTEKADLRATNGTLFLAVRNSGDQNHKLNVSIFVSTGDDFFLNVLRAPPVVHEPYLYPYVDSTVSEAIMYPELQKSLGHTSSSFQIPGTAPINRYSSGSFDVCKIPDAPENFNFIKLQGKMQHMEEQMFSIKDYIGVKDVQQQIKETFNDEIKPTVDNINDLTTEARQYLSEFQSDVLPQILGHGKLLHKDIQDSHDTIKEFIPKIEMAMEHLNAFMIGAKNTTEHISIAADAIAEASNFMSWLMKTLLISSIWLNVLQITTKFTWTSLINIVCLMCSLFKIQAGQIVQWLYANANKMYEDYRSKATNGAMSEQSFEEFIDTNSEELSLALAAVATVLYCALFGSLPSWEYIVNAVKSTVEKPRAKEQGLAESMRKIHFSNMGFKAINNSFDFFKEWIDKIIAWFLGTDCKEIMLEKQFKERAEQIQNWMKEVEDLEDEDLYQLSLSDIEIHNRFYALVDKGNEFTRWLLTEGVSKNVSQIIRDVNKRLMDMIKRIKKISPGHGFRYAPFTIMLDGESGVAKSNMMHKFTDMIRDELKIPYYNSVCTVPKTKEFLDGYEGQAIVEWDDVLQCPKQDEMVAEFINWRSNAECIINKAHIEEKGTHFTSKAIIFTTNHGEININTIRDMNAFRNRINLKFMCKLAPGFTSDTLKTMKRDSNFGFARLDAYHVTEHGSRYELLKPDLTLPEAIWLSRQHLQAWNLKQNEMIEEFMSTHGSMRIPPGVHIEVGEEQGYIVRLGDDLDAEQIVDGELFKMEFEEADDSYKELIYTKYQQIKHLCKKNSKKYWSLIKQKFVIVKNKFVAKIKELHAKYPTLVKALGIISAFTVAGMFCKGIYNMFQSFSMEKEEMYETVVRTPVKIIRAENAYETTVQKVPTKLVRAEYFENNVKVTPKLVKAEGLSPWHLHTCVKCNQKYEHLHYYRNPNHRQFPDQCPYPLCEWYHQGDNPTKSRFIEEEIKEEGTNDLEAINLARDKIHPLISNIGWEEPMQMSLMGLSIGGKILLAPHHFFRRAKKGDFFYYMRGSDKILIEFVPERMVRIRDKDAVLYYMGAQFDSRKDIVNCFVKEEHLSILGKSVSAVLMGTTRSGIMMEKACRAKANVQMQYSGNDEGAPTYIQHGWQYDIHTVSGECGSILIACDKRLPPPAKIIGIHTAGFSTQVGGFSIVLTREMVQEALDKIISLHGKQVYGAPLPPQVSQDEQAFEQVKLIPEGSFSIYGVMDKKFCPSQPHNTCLRPTPYQGQLYDISKRPAMLTNNGNISPLRKALSKYGKITKTYSNSLIKIVRADILNELMTCLPDMQPEPTDDEVAIFGIDGLQYCEKINFKSSPGWPYQCLKKGEYGKAYLFDVDNRKIRDACLQNNYIQREDMAKRGERYPSIWRDCLKDELRPLEKVQTGSTRLFTIGPVDYTLLVRKYFLAFEQAFYKNHCKFFSAVGINPESFEWTAAYDRLRTMGNKCVAGDFTCYDGTLMADIMYEIGEVIDDWYKLQGETCEYSTIVRKVLIDEMIHTYQLVQNCVYKTHQGNPSGNPLTVILNTIANCFYMRLTWMEIMQRENPQLATMIAYHQNVIDEAYGDDNRLVISDKVIEIFNQISITKQLATHGIIYTDELKTGELKPFKELLETSFLKRTYRYDNEIGKEIILPVMQKETIYSLTNWYRDATDVEEQLLANQRAALDFAFFHGRDFYDTFNKNLVNKMRQYNFNPLCLTYDEQLNRFLAMAHGNKEGIYSNFVELGF</sequence>
<evidence type="ECO:0000256" key="21">
    <source>
        <dbReference type="ARBA" id="ARBA00022870"/>
    </source>
</evidence>
<dbReference type="InterPro" id="IPR029053">
    <property type="entry name" value="Viral_coat"/>
</dbReference>
<evidence type="ECO:0000256" key="9">
    <source>
        <dbReference type="ARBA" id="ARBA00022561"/>
    </source>
</evidence>
<dbReference type="GO" id="GO:0039694">
    <property type="term" value="P:viral RNA genome replication"/>
    <property type="evidence" value="ECO:0007669"/>
    <property type="project" value="InterPro"/>
</dbReference>
<dbReference type="InterPro" id="IPR014759">
    <property type="entry name" value="Helicase_SF3_ssRNA_vir"/>
</dbReference>
<dbReference type="GO" id="GO:0046718">
    <property type="term" value="P:symbiont entry into host cell"/>
    <property type="evidence" value="ECO:0007669"/>
    <property type="project" value="UniProtKB-KW"/>
</dbReference>
<evidence type="ECO:0000256" key="23">
    <source>
        <dbReference type="ARBA" id="ARBA00023039"/>
    </source>
</evidence>
<keyword evidence="13" id="KW-0548">Nucleotidyltransferase</keyword>
<comment type="subcellular location">
    <subcellularLocation>
        <location evidence="1">Host cytoplasmic vesicle membrane</location>
        <topology evidence="1">Peripheral membrane protein</topology>
        <orientation evidence="1">Cytoplasmic side</orientation>
    </subcellularLocation>
    <subcellularLocation>
        <location evidence="2">Virion</location>
    </subcellularLocation>
</comment>
<dbReference type="Pfam" id="PF00073">
    <property type="entry name" value="Rhv"/>
    <property type="match status" value="1"/>
</dbReference>
<keyword evidence="28" id="KW-0407">Ion channel</keyword>
<evidence type="ECO:0000256" key="25">
    <source>
        <dbReference type="ARBA" id="ARBA00023136"/>
    </source>
</evidence>
<keyword evidence="25" id="KW-0472">Membrane</keyword>
<keyword evidence="24" id="KW-0406">Ion transport</keyword>
<dbReference type="Pfam" id="PF00910">
    <property type="entry name" value="RNA_helicase"/>
    <property type="match status" value="1"/>
</dbReference>
<dbReference type="Gene3D" id="2.60.120.20">
    <property type="match status" value="2"/>
</dbReference>
<dbReference type="CDD" id="cd00205">
    <property type="entry name" value="rhv_like"/>
    <property type="match status" value="1"/>
</dbReference>
<evidence type="ECO:0000256" key="12">
    <source>
        <dbReference type="ARBA" id="ARBA00022679"/>
    </source>
</evidence>
<keyword evidence="22" id="KW-0693">Viral RNA replication</keyword>
<dbReference type="GO" id="GO:0044162">
    <property type="term" value="C:host cell cytoplasmic vesicle membrane"/>
    <property type="evidence" value="ECO:0007669"/>
    <property type="project" value="UniProtKB-SubCell"/>
</dbReference>
<dbReference type="EMBL" id="ON746504">
    <property type="protein sequence ID" value="UYL95406.1"/>
    <property type="molecule type" value="Genomic_RNA"/>
</dbReference>
<dbReference type="InterPro" id="IPR014872">
    <property type="entry name" value="Dicistrovirus_capsid-polyPr_C"/>
</dbReference>
<evidence type="ECO:0000256" key="7">
    <source>
        <dbReference type="ARBA" id="ARBA00022520"/>
    </source>
</evidence>
<proteinExistence type="predicted"/>
<dbReference type="SUPFAM" id="SSF56672">
    <property type="entry name" value="DNA/RNA polymerases"/>
    <property type="match status" value="1"/>
</dbReference>
<dbReference type="Pfam" id="PF08762">
    <property type="entry name" value="CRPV_capsid"/>
    <property type="match status" value="1"/>
</dbReference>
<dbReference type="Gene3D" id="1.20.960.20">
    <property type="match status" value="1"/>
</dbReference>
<evidence type="ECO:0000259" key="30">
    <source>
        <dbReference type="PROSITE" id="PS51218"/>
    </source>
</evidence>
<dbReference type="PROSITE" id="PS50507">
    <property type="entry name" value="RDRP_SSRNA_POS"/>
    <property type="match status" value="1"/>
</dbReference>
<dbReference type="GO" id="GO:0003968">
    <property type="term" value="F:RNA-directed RNA polymerase activity"/>
    <property type="evidence" value="ECO:0007669"/>
    <property type="project" value="UniProtKB-KW"/>
</dbReference>
<keyword evidence="26" id="KW-1035">Host cytoplasm</keyword>
<dbReference type="GO" id="GO:0015267">
    <property type="term" value="F:channel activity"/>
    <property type="evidence" value="ECO:0007669"/>
    <property type="project" value="UniProtKB-KW"/>
</dbReference>
<dbReference type="PROSITE" id="PS51874">
    <property type="entry name" value="PCV_3C_PRO"/>
    <property type="match status" value="1"/>
</dbReference>
<dbReference type="CDD" id="cd23169">
    <property type="entry name" value="ps-ssRNAv-Picornavirales"/>
    <property type="match status" value="1"/>
</dbReference>
<dbReference type="Gene3D" id="3.30.70.270">
    <property type="match status" value="1"/>
</dbReference>
<evidence type="ECO:0000256" key="19">
    <source>
        <dbReference type="ARBA" id="ARBA00022840"/>
    </source>
</evidence>
<evidence type="ECO:0000313" key="32">
    <source>
        <dbReference type="EMBL" id="UYL95406.1"/>
    </source>
</evidence>
<keyword evidence="7" id="KW-0191">Covalent protein-RNA linkage</keyword>
<evidence type="ECO:0000256" key="3">
    <source>
        <dbReference type="ARBA" id="ARBA00020107"/>
    </source>
</evidence>
<dbReference type="GO" id="GO:0034220">
    <property type="term" value="P:monoatomic ion transmembrane transport"/>
    <property type="evidence" value="ECO:0007669"/>
    <property type="project" value="UniProtKB-KW"/>
</dbReference>
<dbReference type="InterPro" id="IPR044067">
    <property type="entry name" value="PCV_3C_PRO"/>
</dbReference>
<evidence type="ECO:0000256" key="17">
    <source>
        <dbReference type="ARBA" id="ARBA00022806"/>
    </source>
</evidence>
<dbReference type="GO" id="GO:0003724">
    <property type="term" value="F:RNA helicase activity"/>
    <property type="evidence" value="ECO:0007669"/>
    <property type="project" value="InterPro"/>
</dbReference>
<dbReference type="SUPFAM" id="SSF50494">
    <property type="entry name" value="Trypsin-like serine proteases"/>
    <property type="match status" value="1"/>
</dbReference>
<dbReference type="GO" id="GO:0004197">
    <property type="term" value="F:cysteine-type endopeptidase activity"/>
    <property type="evidence" value="ECO:0007669"/>
    <property type="project" value="InterPro"/>
</dbReference>
<evidence type="ECO:0000256" key="1">
    <source>
        <dbReference type="ARBA" id="ARBA00004295"/>
    </source>
</evidence>
<keyword evidence="11" id="KW-0645">Protease</keyword>
<keyword evidence="10" id="KW-0945">Host-virus interaction</keyword>
<keyword evidence="20" id="KW-0946">Virion</keyword>
<keyword evidence="27" id="KW-1160">Virus entry into host cell</keyword>
<evidence type="ECO:0000256" key="5">
    <source>
        <dbReference type="ARBA" id="ARBA00022484"/>
    </source>
</evidence>
<keyword evidence="19" id="KW-0067">ATP-binding</keyword>
<dbReference type="PROSITE" id="PS51218">
    <property type="entry name" value="SF3_HELICASE_2"/>
    <property type="match status" value="1"/>
</dbReference>
<evidence type="ECO:0000256" key="20">
    <source>
        <dbReference type="ARBA" id="ARBA00022844"/>
    </source>
</evidence>